<dbReference type="RefSeq" id="WP_146117977.1">
    <property type="nucleotide sequence ID" value="NZ_CP089175.1"/>
</dbReference>
<sequence length="299" mass="33276">MNNVYYYELQDQIKFNTTEPIKVKDIVRSLEALEKIVKQSTKTFSKLTNSEVISAELYIQGIEEGSILEKIAIKLGFKTEENFDKFLENAHDWIVDKAKEHPVKTGLAGLVIGGMLAYGFYSLGNSADAVVVSGNYNTVIVNGAGQLGITEAAFKEAIEENKNQRRTLAKNAVEFAQTAKTEKGDVSIELGETSNVVIPADVIKVIPETAKAEPIEKTAQMDNVLLNIRSMDRDKYESGWTAIIDGVSEKRLPLDIPLTADLNVLFKQDSIRADITLYSVQRGDKLEHKRIEIRAIHTK</sequence>
<gene>
    <name evidence="1" type="ORF">BV163_01028</name>
</gene>
<name>A0A2S9S149_HAEIF</name>
<dbReference type="AlphaFoldDB" id="A0A2S9S149"/>
<dbReference type="EMBL" id="MZHU01000037">
    <property type="protein sequence ID" value="PRK65014.1"/>
    <property type="molecule type" value="Genomic_DNA"/>
</dbReference>
<evidence type="ECO:0000313" key="1">
    <source>
        <dbReference type="EMBL" id="PRK65014.1"/>
    </source>
</evidence>
<accession>A0A2S9S149</accession>
<proteinExistence type="predicted"/>
<reference evidence="1" key="1">
    <citation type="submission" date="2017-02" db="EMBL/GenBank/DDBJ databases">
        <title>Haemophilus influenzae in COPD genome sequencing project.</title>
        <authorList>
            <person name="Murphy T.F."/>
            <person name="Kong Y."/>
            <person name="Nadendla S."/>
            <person name="Tettelin H."/>
            <person name="Pettigrew M."/>
        </authorList>
    </citation>
    <scope>NUCLEOTIDE SEQUENCE [LARGE SCALE GENOMIC DNA]</scope>
    <source>
        <strain evidence="1">84P15H4</strain>
    </source>
</reference>
<protein>
    <submittedName>
        <fullName evidence="1">Uncharacterized protein</fullName>
    </submittedName>
</protein>
<organism evidence="1">
    <name type="scientific">Haemophilus influenzae</name>
    <dbReference type="NCBI Taxonomy" id="727"/>
    <lineage>
        <taxon>Bacteria</taxon>
        <taxon>Pseudomonadati</taxon>
        <taxon>Pseudomonadota</taxon>
        <taxon>Gammaproteobacteria</taxon>
        <taxon>Pasteurellales</taxon>
        <taxon>Pasteurellaceae</taxon>
        <taxon>Haemophilus</taxon>
    </lineage>
</organism>
<comment type="caution">
    <text evidence="1">The sequence shown here is derived from an EMBL/GenBank/DDBJ whole genome shotgun (WGS) entry which is preliminary data.</text>
</comment>